<evidence type="ECO:0000256" key="4">
    <source>
        <dbReference type="ARBA" id="ARBA00023163"/>
    </source>
</evidence>
<comment type="caution">
    <text evidence="6">The sequence shown here is derived from an EMBL/GenBank/DDBJ whole genome shotgun (WGS) entry which is preliminary data.</text>
</comment>
<comment type="similarity">
    <text evidence="2">Belongs to the eukaryotic RPA49/POLR1E RNA polymerase subunit family.</text>
</comment>
<dbReference type="GO" id="GO:0000428">
    <property type="term" value="C:DNA-directed RNA polymerase complex"/>
    <property type="evidence" value="ECO:0007669"/>
    <property type="project" value="UniProtKB-KW"/>
</dbReference>
<dbReference type="Pfam" id="PF06870">
    <property type="entry name" value="RNA_pol_I_A49"/>
    <property type="match status" value="1"/>
</dbReference>
<dbReference type="GO" id="GO:0006351">
    <property type="term" value="P:DNA-templated transcription"/>
    <property type="evidence" value="ECO:0007669"/>
    <property type="project" value="InterPro"/>
</dbReference>
<proteinExistence type="inferred from homology"/>
<keyword evidence="5" id="KW-0539">Nucleus</keyword>
<dbReference type="AlphaFoldDB" id="A0A7J6KRT6"/>
<dbReference type="InterPro" id="IPR009668">
    <property type="entry name" value="RNA_pol-assoc_fac_A49-like"/>
</dbReference>
<protein>
    <submittedName>
        <fullName evidence="6">Uncharacterized protein</fullName>
    </submittedName>
</protein>
<evidence type="ECO:0000256" key="1">
    <source>
        <dbReference type="ARBA" id="ARBA00004604"/>
    </source>
</evidence>
<gene>
    <name evidence="6" type="ORF">FOL47_001745</name>
</gene>
<sequence>MSSTPVTAVVPSTSAGESVPIACLGQRPDDSILSGLYMNVEATKRRGKERVRLAGGYRENGNVQLVGEPQPRGPTKLAVGVKRKGRDGKMYIFPASAFDVSTNIKHEGVIGALEKAKSTSASEVGWADKRGDLIATFAPVKKKRQLNSFLANRVTDDRIENFGQAKQTLQKRLSEFSQAATSSDEELKKELKSEGTPVKKARKEIPDGIPKGVYQQMKEFLPAFDAHTSKVNKVFDLSQELFTKELVGKADVQKCDLPWELCEWLKQGGRVGYKCTNSTMDPAFSSRVVVELGRQFTTCPVANRTYKVHDFASRLVIVIGLLRHFQLRRENRLSFDETNTWGVPVPLANSLWYIFNGENPSVKRMSVTSNYKLCCYLLISILALAQAPAWTFEFSHLLEDVPTVKDKELFQTLCFCGVKVSGGMEKLRGKLTAPLRPIMLNQ</sequence>
<dbReference type="GO" id="GO:0005730">
    <property type="term" value="C:nucleolus"/>
    <property type="evidence" value="ECO:0007669"/>
    <property type="project" value="UniProtKB-SubCell"/>
</dbReference>
<dbReference type="Proteomes" id="UP000591131">
    <property type="component" value="Unassembled WGS sequence"/>
</dbReference>
<comment type="subcellular location">
    <subcellularLocation>
        <location evidence="1">Nucleus</location>
        <location evidence="1">Nucleolus</location>
    </subcellularLocation>
</comment>
<dbReference type="OrthoDB" id="440696at2759"/>
<keyword evidence="4" id="KW-0804">Transcription</keyword>
<keyword evidence="3" id="KW-0240">DNA-directed RNA polymerase</keyword>
<accession>A0A7J6KRT6</accession>
<evidence type="ECO:0000313" key="7">
    <source>
        <dbReference type="Proteomes" id="UP000591131"/>
    </source>
</evidence>
<name>A0A7J6KRT6_PERCH</name>
<evidence type="ECO:0000256" key="3">
    <source>
        <dbReference type="ARBA" id="ARBA00022478"/>
    </source>
</evidence>
<organism evidence="6 7">
    <name type="scientific">Perkinsus chesapeaki</name>
    <name type="common">Clam parasite</name>
    <name type="synonym">Perkinsus andrewsi</name>
    <dbReference type="NCBI Taxonomy" id="330153"/>
    <lineage>
        <taxon>Eukaryota</taxon>
        <taxon>Sar</taxon>
        <taxon>Alveolata</taxon>
        <taxon>Perkinsozoa</taxon>
        <taxon>Perkinsea</taxon>
        <taxon>Perkinsida</taxon>
        <taxon>Perkinsidae</taxon>
        <taxon>Perkinsus</taxon>
    </lineage>
</organism>
<evidence type="ECO:0000313" key="6">
    <source>
        <dbReference type="EMBL" id="KAF4649780.1"/>
    </source>
</evidence>
<dbReference type="EMBL" id="JAAPAO010001427">
    <property type="protein sequence ID" value="KAF4649780.1"/>
    <property type="molecule type" value="Genomic_DNA"/>
</dbReference>
<evidence type="ECO:0000256" key="5">
    <source>
        <dbReference type="ARBA" id="ARBA00023242"/>
    </source>
</evidence>
<dbReference type="GO" id="GO:0003677">
    <property type="term" value="F:DNA binding"/>
    <property type="evidence" value="ECO:0007669"/>
    <property type="project" value="InterPro"/>
</dbReference>
<keyword evidence="7" id="KW-1185">Reference proteome</keyword>
<evidence type="ECO:0000256" key="2">
    <source>
        <dbReference type="ARBA" id="ARBA00009430"/>
    </source>
</evidence>
<reference evidence="6 7" key="1">
    <citation type="submission" date="2020-04" db="EMBL/GenBank/DDBJ databases">
        <title>Perkinsus chesapeaki whole genome sequence.</title>
        <authorList>
            <person name="Bogema D.R."/>
        </authorList>
    </citation>
    <scope>NUCLEOTIDE SEQUENCE [LARGE SCALE GENOMIC DNA]</scope>
    <source>
        <strain evidence="6">ATCC PRA-425</strain>
    </source>
</reference>
<feature type="non-terminal residue" evidence="6">
    <location>
        <position position="1"/>
    </location>
</feature>